<dbReference type="Proteomes" id="UP000202667">
    <property type="component" value="Segment"/>
</dbReference>
<keyword evidence="3" id="KW-1185">Reference proteome</keyword>
<protein>
    <submittedName>
        <fullName evidence="1">Uncharacterized protein</fullName>
    </submittedName>
</protein>
<dbReference type="RefSeq" id="NP_258379.1">
    <property type="nucleotide sequence ID" value="NC_003102.1"/>
</dbReference>
<gene>
    <name evidence="2" type="primary">ORF111</name>
</gene>
<organism evidence="1 3">
    <name type="scientific">Spodoptera litura multicapsid nucleopolyhedrovirus</name>
    <name type="common">SpltMNPV</name>
    <dbReference type="NCBI Taxonomy" id="46242"/>
    <lineage>
        <taxon>Viruses</taxon>
        <taxon>Viruses incertae sedis</taxon>
        <taxon>Naldaviricetes</taxon>
        <taxon>Lefavirales</taxon>
        <taxon>Baculoviridae</taxon>
        <taxon>Alphabaculovirus</taxon>
        <taxon>Alphabaculovirus spliturae</taxon>
    </lineage>
</organism>
<name>Q91BC1_NPVST</name>
<reference evidence="2" key="2">
    <citation type="journal article" date="2019" name="Viruses">
        <title>Identification of Loci Associated with Enhanced Virulence in Spodoptera litura Nucleopolyhedrovirus Isolates Using Deep Sequencing.</title>
        <authorList>
            <person name="Zwart M.P."/>
            <person name="Ali G."/>
            <person name="Strien E.A.V."/>
            <person name="Schijlen E.G.W.M."/>
            <person name="Wang M."/>
            <person name="Werf W.V."/>
            <person name="Vlak J.M."/>
        </authorList>
    </citation>
    <scope>NUCLEOTIDE SEQUENCE</scope>
    <source>
        <strain evidence="2">G2</strain>
    </source>
</reference>
<evidence type="ECO:0000313" key="3">
    <source>
        <dbReference type="Proteomes" id="UP000202667"/>
    </source>
</evidence>
<dbReference type="KEGG" id="vg:922136"/>
<organismHost>
    <name type="scientific">Lepidoptera</name>
    <name type="common">moths &amp; butterflies</name>
    <dbReference type="NCBI Taxonomy" id="7088"/>
</organismHost>
<dbReference type="EMBL" id="AF325155">
    <property type="protein sequence ID" value="AAL01793.1"/>
    <property type="molecule type" value="Genomic_DNA"/>
</dbReference>
<evidence type="ECO:0000313" key="1">
    <source>
        <dbReference type="EMBL" id="AAL01793.1"/>
    </source>
</evidence>
<accession>Q91BC1</accession>
<dbReference type="EMBL" id="MN342245">
    <property type="protein sequence ID" value="QHN73960.1"/>
    <property type="molecule type" value="Genomic_DNA"/>
</dbReference>
<evidence type="ECO:0000313" key="2">
    <source>
        <dbReference type="EMBL" id="QHN73960.1"/>
    </source>
</evidence>
<sequence length="52" mass="6012">MGIDLKHVDHLRHDDLGIRFSLKLIPLQMTICFISKCQVDKIRKEVIIGRAP</sequence>
<reference evidence="1 3" key="1">
    <citation type="journal article" date="2001" name="Virology">
        <title>Sequence analysis of the Spodoptera litura multicapsid nucleopolyhedrovirus genome.</title>
        <authorList>
            <person name="Pang Y."/>
            <person name="Yu J."/>
            <person name="Wang L."/>
            <person name="Hu X."/>
            <person name="Bao W."/>
            <person name="Li G."/>
            <person name="Chen C."/>
            <person name="Han H."/>
            <person name="Hu S."/>
            <person name="Yang H."/>
        </authorList>
    </citation>
    <scope>NUCLEOTIDE SEQUENCE [LARGE SCALE GENOMIC DNA]</scope>
    <source>
        <strain evidence="1 3">G2</strain>
    </source>
</reference>
<proteinExistence type="predicted"/>